<dbReference type="PROSITE" id="PS51257">
    <property type="entry name" value="PROKAR_LIPOPROTEIN"/>
    <property type="match status" value="1"/>
</dbReference>
<reference evidence="2 3" key="1">
    <citation type="submission" date="2020-12" db="EMBL/GenBank/DDBJ databases">
        <title>Vagococcus allomyrinae sp. nov. and Enterococcus lavae sp. nov., isolated from the larvae of Allomyrina dichotoma.</title>
        <authorList>
            <person name="Lee S.D."/>
        </authorList>
    </citation>
    <scope>NUCLEOTIDE SEQUENCE [LARGE SCALE GENOMIC DNA]</scope>
    <source>
        <strain evidence="2 3">BWM-S5</strain>
    </source>
</reference>
<evidence type="ECO:0000313" key="2">
    <source>
        <dbReference type="EMBL" id="MBP1047160.1"/>
    </source>
</evidence>
<sequence>MKAVLVFAMLCLLAGCSTNPKEEQADSSTSSESSTSFSPEKDALIYDVEDSEIVEQLIENILSMKQKKRDELTIQIYTLNDYEQRNIWLAEAVFPDEESSYWLYIKEADKLVEIDEQEFQGKQTSIQKQNHSELPIYEEDNL</sequence>
<evidence type="ECO:0000313" key="3">
    <source>
        <dbReference type="Proteomes" id="UP000673375"/>
    </source>
</evidence>
<dbReference type="RefSeq" id="WP_209557940.1">
    <property type="nucleotide sequence ID" value="NZ_JAEDXU010000006.1"/>
</dbReference>
<dbReference type="EMBL" id="JAEDXU010000006">
    <property type="protein sequence ID" value="MBP1047160.1"/>
    <property type="molecule type" value="Genomic_DNA"/>
</dbReference>
<feature type="compositionally biased region" description="Low complexity" evidence="1">
    <location>
        <begin position="27"/>
        <end position="38"/>
    </location>
</feature>
<dbReference type="Proteomes" id="UP000673375">
    <property type="component" value="Unassembled WGS sequence"/>
</dbReference>
<protein>
    <recommendedName>
        <fullName evidence="4">Lipoprotein</fullName>
    </recommendedName>
</protein>
<keyword evidence="3" id="KW-1185">Reference proteome</keyword>
<feature type="region of interest" description="Disordered" evidence="1">
    <location>
        <begin position="121"/>
        <end position="142"/>
    </location>
</feature>
<comment type="caution">
    <text evidence="2">The sequence shown here is derived from an EMBL/GenBank/DDBJ whole genome shotgun (WGS) entry which is preliminary data.</text>
</comment>
<organism evidence="2 3">
    <name type="scientific">Enterococcus larvae</name>
    <dbReference type="NCBI Taxonomy" id="2794352"/>
    <lineage>
        <taxon>Bacteria</taxon>
        <taxon>Bacillati</taxon>
        <taxon>Bacillota</taxon>
        <taxon>Bacilli</taxon>
        <taxon>Lactobacillales</taxon>
        <taxon>Enterococcaceae</taxon>
        <taxon>Enterococcus</taxon>
    </lineage>
</organism>
<accession>A0ABS4CKN9</accession>
<proteinExistence type="predicted"/>
<feature type="region of interest" description="Disordered" evidence="1">
    <location>
        <begin position="19"/>
        <end position="40"/>
    </location>
</feature>
<evidence type="ECO:0008006" key="4">
    <source>
        <dbReference type="Google" id="ProtNLM"/>
    </source>
</evidence>
<name>A0ABS4CKN9_9ENTE</name>
<gene>
    <name evidence="2" type="ORF">I6N96_12835</name>
</gene>
<evidence type="ECO:0000256" key="1">
    <source>
        <dbReference type="SAM" id="MobiDB-lite"/>
    </source>
</evidence>